<evidence type="ECO:0000313" key="2">
    <source>
        <dbReference type="Proteomes" id="UP000055048"/>
    </source>
</evidence>
<organism evidence="1 2">
    <name type="scientific">Trichinella murrelli</name>
    <dbReference type="NCBI Taxonomy" id="144512"/>
    <lineage>
        <taxon>Eukaryota</taxon>
        <taxon>Metazoa</taxon>
        <taxon>Ecdysozoa</taxon>
        <taxon>Nematoda</taxon>
        <taxon>Enoplea</taxon>
        <taxon>Dorylaimia</taxon>
        <taxon>Trichinellida</taxon>
        <taxon>Trichinellidae</taxon>
        <taxon>Trichinella</taxon>
    </lineage>
</organism>
<proteinExistence type="predicted"/>
<keyword evidence="2" id="KW-1185">Reference proteome</keyword>
<dbReference type="EMBL" id="JYDJ01000019">
    <property type="protein sequence ID" value="KRX49216.1"/>
    <property type="molecule type" value="Genomic_DNA"/>
</dbReference>
<protein>
    <submittedName>
        <fullName evidence="1">Uncharacterized protein</fullName>
    </submittedName>
</protein>
<name>A0A0V0UDB8_9BILA</name>
<evidence type="ECO:0000313" key="1">
    <source>
        <dbReference type="EMBL" id="KRX49216.1"/>
    </source>
</evidence>
<dbReference type="Proteomes" id="UP000055048">
    <property type="component" value="Unassembled WGS sequence"/>
</dbReference>
<accession>A0A0V0UDB8</accession>
<dbReference type="AlphaFoldDB" id="A0A0V0UDB8"/>
<gene>
    <name evidence="1" type="ORF">T05_6375</name>
</gene>
<reference evidence="1 2" key="1">
    <citation type="submission" date="2015-01" db="EMBL/GenBank/DDBJ databases">
        <title>Evolution of Trichinella species and genotypes.</title>
        <authorList>
            <person name="Korhonen P.K."/>
            <person name="Edoardo P."/>
            <person name="Giuseppe L.R."/>
            <person name="Gasser R.B."/>
        </authorList>
    </citation>
    <scope>NUCLEOTIDE SEQUENCE [LARGE SCALE GENOMIC DNA]</scope>
    <source>
        <strain evidence="1">ISS417</strain>
    </source>
</reference>
<sequence>MNNDHISKGVLACLAALLGPCLPGYMLCALVRTFFDGSCLFPEQTRSLPIHESERSCITSSVSLSDDKVPLNSEDES</sequence>
<comment type="caution">
    <text evidence="1">The sequence shown here is derived from an EMBL/GenBank/DDBJ whole genome shotgun (WGS) entry which is preliminary data.</text>
</comment>